<proteinExistence type="predicted"/>
<name>A0AAE3JKW7_9FLAO</name>
<organism evidence="2 3">
    <name type="scientific">Wocania arenilitoris</name>
    <dbReference type="NCBI Taxonomy" id="2044858"/>
    <lineage>
        <taxon>Bacteria</taxon>
        <taxon>Pseudomonadati</taxon>
        <taxon>Bacteroidota</taxon>
        <taxon>Flavobacteriia</taxon>
        <taxon>Flavobacteriales</taxon>
        <taxon>Flavobacteriaceae</taxon>
        <taxon>Wocania</taxon>
    </lineage>
</organism>
<sequence length="134" mass="14718">MESKQQILKPIAYKYGLLLGLVIIASIVIAPMVGQNIILTVLSFLATLLVFVFGIKKFKTNNANKISLVDTIKIGLAIAVIGALIATIYTYIHLNYLTEQTSVINYNYPMLIIRTLSVGLIISLITGLIVKNDH</sequence>
<dbReference type="Proteomes" id="UP001199795">
    <property type="component" value="Unassembled WGS sequence"/>
</dbReference>
<gene>
    <name evidence="2" type="ORF">L3X37_09345</name>
</gene>
<accession>A0AAE3JKW7</accession>
<dbReference type="Pfam" id="PF13858">
    <property type="entry name" value="DUF4199"/>
    <property type="match status" value="1"/>
</dbReference>
<protein>
    <submittedName>
        <fullName evidence="2">DUF4199 domain-containing protein</fullName>
    </submittedName>
</protein>
<keyword evidence="1" id="KW-0472">Membrane</keyword>
<dbReference type="EMBL" id="JAKKDU010000009">
    <property type="protein sequence ID" value="MCF7568568.1"/>
    <property type="molecule type" value="Genomic_DNA"/>
</dbReference>
<feature type="transmembrane region" description="Helical" evidence="1">
    <location>
        <begin position="12"/>
        <end position="31"/>
    </location>
</feature>
<evidence type="ECO:0000313" key="3">
    <source>
        <dbReference type="Proteomes" id="UP001199795"/>
    </source>
</evidence>
<keyword evidence="1" id="KW-1133">Transmembrane helix</keyword>
<reference evidence="2" key="1">
    <citation type="submission" date="2022-01" db="EMBL/GenBank/DDBJ databases">
        <title>Draft genome sequence of Sabulilitoribacter arenilitoris KCTC 52401.</title>
        <authorList>
            <person name="Oh J.-S."/>
        </authorList>
    </citation>
    <scope>NUCLEOTIDE SEQUENCE</scope>
    <source>
        <strain evidence="2">HMF6543</strain>
    </source>
</reference>
<feature type="transmembrane region" description="Helical" evidence="1">
    <location>
        <begin position="106"/>
        <end position="130"/>
    </location>
</feature>
<feature type="transmembrane region" description="Helical" evidence="1">
    <location>
        <begin position="37"/>
        <end position="55"/>
    </location>
</feature>
<keyword evidence="3" id="KW-1185">Reference proteome</keyword>
<evidence type="ECO:0000313" key="2">
    <source>
        <dbReference type="EMBL" id="MCF7568568.1"/>
    </source>
</evidence>
<keyword evidence="1" id="KW-0812">Transmembrane</keyword>
<feature type="transmembrane region" description="Helical" evidence="1">
    <location>
        <begin position="76"/>
        <end position="94"/>
    </location>
</feature>
<dbReference type="InterPro" id="IPR025250">
    <property type="entry name" value="DUF4199"/>
</dbReference>
<dbReference type="AlphaFoldDB" id="A0AAE3JKW7"/>
<comment type="caution">
    <text evidence="2">The sequence shown here is derived from an EMBL/GenBank/DDBJ whole genome shotgun (WGS) entry which is preliminary data.</text>
</comment>
<dbReference type="RefSeq" id="WP_237239910.1">
    <property type="nucleotide sequence ID" value="NZ_JAKKDU010000009.1"/>
</dbReference>
<evidence type="ECO:0000256" key="1">
    <source>
        <dbReference type="SAM" id="Phobius"/>
    </source>
</evidence>